<keyword evidence="3" id="KW-0804">Transcription</keyword>
<dbReference type="PROSITE" id="PS50977">
    <property type="entry name" value="HTH_TETR_2"/>
    <property type="match status" value="1"/>
</dbReference>
<evidence type="ECO:0000259" key="5">
    <source>
        <dbReference type="PROSITE" id="PS50977"/>
    </source>
</evidence>
<dbReference type="SUPFAM" id="SSF46689">
    <property type="entry name" value="Homeodomain-like"/>
    <property type="match status" value="1"/>
</dbReference>
<reference evidence="6 7" key="1">
    <citation type="submission" date="2021-03" db="EMBL/GenBank/DDBJ databases">
        <title>Sequencing the genomes of 1000 actinobacteria strains.</title>
        <authorList>
            <person name="Klenk H.-P."/>
        </authorList>
    </citation>
    <scope>NUCLEOTIDE SEQUENCE [LARGE SCALE GENOMIC DNA]</scope>
    <source>
        <strain evidence="6 7">DSM 44580</strain>
    </source>
</reference>
<keyword evidence="2 4" id="KW-0238">DNA-binding</keyword>
<keyword evidence="7" id="KW-1185">Reference proteome</keyword>
<feature type="DNA-binding region" description="H-T-H motif" evidence="4">
    <location>
        <begin position="36"/>
        <end position="55"/>
    </location>
</feature>
<dbReference type="InterPro" id="IPR050109">
    <property type="entry name" value="HTH-type_TetR-like_transc_reg"/>
</dbReference>
<dbReference type="RefSeq" id="WP_086781446.1">
    <property type="nucleotide sequence ID" value="NZ_JAGIOO010000001.1"/>
</dbReference>
<name>A0ABS5A6U3_9PSEU</name>
<protein>
    <submittedName>
        <fullName evidence="6">AcrR family transcriptional regulator</fullName>
    </submittedName>
</protein>
<dbReference type="PANTHER" id="PTHR30055">
    <property type="entry name" value="HTH-TYPE TRANSCRIPTIONAL REGULATOR RUTR"/>
    <property type="match status" value="1"/>
</dbReference>
<dbReference type="Proteomes" id="UP001519363">
    <property type="component" value="Unassembled WGS sequence"/>
</dbReference>
<evidence type="ECO:0000256" key="3">
    <source>
        <dbReference type="ARBA" id="ARBA00023163"/>
    </source>
</evidence>
<dbReference type="EMBL" id="JAGIOO010000001">
    <property type="protein sequence ID" value="MBP2472026.1"/>
    <property type="molecule type" value="Genomic_DNA"/>
</dbReference>
<dbReference type="InterPro" id="IPR009057">
    <property type="entry name" value="Homeodomain-like_sf"/>
</dbReference>
<organism evidence="6 7">
    <name type="scientific">Crossiella equi</name>
    <dbReference type="NCBI Taxonomy" id="130796"/>
    <lineage>
        <taxon>Bacteria</taxon>
        <taxon>Bacillati</taxon>
        <taxon>Actinomycetota</taxon>
        <taxon>Actinomycetes</taxon>
        <taxon>Pseudonocardiales</taxon>
        <taxon>Pseudonocardiaceae</taxon>
        <taxon>Crossiella</taxon>
    </lineage>
</organism>
<dbReference type="InterPro" id="IPR036271">
    <property type="entry name" value="Tet_transcr_reg_TetR-rel_C_sf"/>
</dbReference>
<dbReference type="Pfam" id="PF00440">
    <property type="entry name" value="TetR_N"/>
    <property type="match status" value="1"/>
</dbReference>
<keyword evidence="1" id="KW-0805">Transcription regulation</keyword>
<dbReference type="PANTHER" id="PTHR30055:SF234">
    <property type="entry name" value="HTH-TYPE TRANSCRIPTIONAL REGULATOR BETI"/>
    <property type="match status" value="1"/>
</dbReference>
<feature type="domain" description="HTH tetR-type" evidence="5">
    <location>
        <begin position="14"/>
        <end position="73"/>
    </location>
</feature>
<evidence type="ECO:0000256" key="2">
    <source>
        <dbReference type="ARBA" id="ARBA00023125"/>
    </source>
</evidence>
<accession>A0ABS5A6U3</accession>
<dbReference type="PRINTS" id="PR00455">
    <property type="entry name" value="HTHTETR"/>
</dbReference>
<evidence type="ECO:0000313" key="6">
    <source>
        <dbReference type="EMBL" id="MBP2472026.1"/>
    </source>
</evidence>
<gene>
    <name evidence="6" type="ORF">JOF53_000898</name>
</gene>
<evidence type="ECO:0000256" key="1">
    <source>
        <dbReference type="ARBA" id="ARBA00023015"/>
    </source>
</evidence>
<dbReference type="SUPFAM" id="SSF48498">
    <property type="entry name" value="Tetracyclin repressor-like, C-terminal domain"/>
    <property type="match status" value="1"/>
</dbReference>
<evidence type="ECO:0000313" key="7">
    <source>
        <dbReference type="Proteomes" id="UP001519363"/>
    </source>
</evidence>
<proteinExistence type="predicted"/>
<evidence type="ECO:0000256" key="4">
    <source>
        <dbReference type="PROSITE-ProRule" id="PRU00335"/>
    </source>
</evidence>
<dbReference type="InterPro" id="IPR001647">
    <property type="entry name" value="HTH_TetR"/>
</dbReference>
<dbReference type="Gene3D" id="1.10.357.10">
    <property type="entry name" value="Tetracycline Repressor, domain 2"/>
    <property type="match status" value="1"/>
</dbReference>
<comment type="caution">
    <text evidence="6">The sequence shown here is derived from an EMBL/GenBank/DDBJ whole genome shotgun (WGS) entry which is preliminary data.</text>
</comment>
<sequence>MVDTRTGHVRADSRRNRAAIVAAARAAVAELGEKVSLEHIAQRARVTSRTLFRHFPAREDLLAAVLADYFTERVEPVLRRAAADPDPGRALETVLAESTAAFVEDPAMLALISGGARTAALTARYLEPLTGVLDRAREAGAVRAELTAEDFPCLVTMLVAVAGQTGAGWRRYLALVLDSLPPPAARTPLPAAEG</sequence>